<keyword evidence="3" id="KW-1185">Reference proteome</keyword>
<dbReference type="SMART" id="SM00530">
    <property type="entry name" value="HTH_XRE"/>
    <property type="match status" value="1"/>
</dbReference>
<dbReference type="PROSITE" id="PS50943">
    <property type="entry name" value="HTH_CROC1"/>
    <property type="match status" value="1"/>
</dbReference>
<dbReference type="Proteomes" id="UP000292027">
    <property type="component" value="Unassembled WGS sequence"/>
</dbReference>
<reference evidence="2 3" key="1">
    <citation type="journal article" date="2015" name="Stand. Genomic Sci.">
        <title>Genomic Encyclopedia of Bacterial and Archaeal Type Strains, Phase III: the genomes of soil and plant-associated and newly described type strains.</title>
        <authorList>
            <person name="Whitman W.B."/>
            <person name="Woyke T."/>
            <person name="Klenk H.P."/>
            <person name="Zhou Y."/>
            <person name="Lilburn T.G."/>
            <person name="Beck B.J."/>
            <person name="De Vos P."/>
            <person name="Vandamme P."/>
            <person name="Eisen J.A."/>
            <person name="Garrity G."/>
            <person name="Hugenholtz P."/>
            <person name="Kyrpides N.C."/>
        </authorList>
    </citation>
    <scope>NUCLEOTIDE SEQUENCE [LARGE SCALE GENOMIC DNA]</scope>
    <source>
        <strain evidence="2 3">VKM Ac-2540</strain>
    </source>
</reference>
<evidence type="ECO:0000313" key="2">
    <source>
        <dbReference type="EMBL" id="RZU14198.1"/>
    </source>
</evidence>
<comment type="caution">
    <text evidence="2">The sequence shown here is derived from an EMBL/GenBank/DDBJ whole genome shotgun (WGS) entry which is preliminary data.</text>
</comment>
<name>A0A4Q7WVY5_9ACTN</name>
<dbReference type="Pfam" id="PF13560">
    <property type="entry name" value="HTH_31"/>
    <property type="match status" value="1"/>
</dbReference>
<dbReference type="Gene3D" id="1.10.260.40">
    <property type="entry name" value="lambda repressor-like DNA-binding domains"/>
    <property type="match status" value="1"/>
</dbReference>
<dbReference type="InterPro" id="IPR010982">
    <property type="entry name" value="Lambda_DNA-bd_dom_sf"/>
</dbReference>
<dbReference type="GO" id="GO:0003677">
    <property type="term" value="F:DNA binding"/>
    <property type="evidence" value="ECO:0007669"/>
    <property type="project" value="InterPro"/>
</dbReference>
<dbReference type="CDD" id="cd00093">
    <property type="entry name" value="HTH_XRE"/>
    <property type="match status" value="1"/>
</dbReference>
<accession>A0A4Q7WVY5</accession>
<feature type="domain" description="HTH cro/C1-type" evidence="1">
    <location>
        <begin position="13"/>
        <end position="60"/>
    </location>
</feature>
<dbReference type="RefSeq" id="WP_157997150.1">
    <property type="nucleotide sequence ID" value="NZ_SHKR01000013.1"/>
</dbReference>
<dbReference type="AlphaFoldDB" id="A0A4Q7WVY5"/>
<proteinExistence type="predicted"/>
<dbReference type="EMBL" id="SHKR01000013">
    <property type="protein sequence ID" value="RZU14198.1"/>
    <property type="molecule type" value="Genomic_DNA"/>
</dbReference>
<protein>
    <submittedName>
        <fullName evidence="2">Y4mF family transcriptional regulator</fullName>
    </submittedName>
</protein>
<evidence type="ECO:0000313" key="3">
    <source>
        <dbReference type="Proteomes" id="UP000292027"/>
    </source>
</evidence>
<dbReference type="SUPFAM" id="SSF47413">
    <property type="entry name" value="lambda repressor-like DNA-binding domains"/>
    <property type="match status" value="1"/>
</dbReference>
<organism evidence="2 3">
    <name type="scientific">Kribbella rubisoli</name>
    <dbReference type="NCBI Taxonomy" id="3075929"/>
    <lineage>
        <taxon>Bacteria</taxon>
        <taxon>Bacillati</taxon>
        <taxon>Actinomycetota</taxon>
        <taxon>Actinomycetes</taxon>
        <taxon>Propionibacteriales</taxon>
        <taxon>Kribbellaceae</taxon>
        <taxon>Kribbella</taxon>
    </lineage>
</organism>
<evidence type="ECO:0000259" key="1">
    <source>
        <dbReference type="PROSITE" id="PS50943"/>
    </source>
</evidence>
<gene>
    <name evidence="2" type="ORF">EV645_5063</name>
</gene>
<sequence>MEIRSAHDLGAAVRQARARRRLTQEQLAREAGVSREWLIRLERGHARLELQLVLNTLAAAGLTLLVSDDDAATEDPTETAWEEVFSPLTAREPEHRRAVDG</sequence>
<dbReference type="InterPro" id="IPR001387">
    <property type="entry name" value="Cro/C1-type_HTH"/>
</dbReference>